<proteinExistence type="inferred from homology"/>
<evidence type="ECO:0000313" key="3">
    <source>
        <dbReference type="EMBL" id="PZX09828.1"/>
    </source>
</evidence>
<evidence type="ECO:0000259" key="2">
    <source>
        <dbReference type="PROSITE" id="PS50112"/>
    </source>
</evidence>
<sequence length="302" mass="33813">MDGVREVQTVTAAEATRNFGRVQEMVIRSPVIVTHHGRAKLAILGVEEFERLGDAPKPEVDPSQRRKLLLILDSISEGYISLDSEWRYVTVNRAAELFLGQPREDLIGRVMTEAVPRIRGTLAEAQLRRAMYHGEDVSFGWDSVLHEGRRLHMRAFPLPLPTGGIGILFANTGERERLEGQERLQHAALRSIMRELPGWAMYAYDANGEILDWPESAATLIGWSDGGKPGFSIERLYPDACVAAGRPWSEMAKARRDGRYEDDAVIVHQDGHELPCRSIVLAPADCAGRFIRIVKPSKHSDR</sequence>
<feature type="domain" description="PAS" evidence="2">
    <location>
        <begin position="64"/>
        <end position="134"/>
    </location>
</feature>
<name>A0A2W7MPQ4_9RHOB</name>
<evidence type="ECO:0000256" key="1">
    <source>
        <dbReference type="ARBA" id="ARBA00009981"/>
    </source>
</evidence>
<dbReference type="SUPFAM" id="SSF143120">
    <property type="entry name" value="YefM-like"/>
    <property type="match status" value="1"/>
</dbReference>
<comment type="caution">
    <text evidence="3">The sequence shown here is derived from an EMBL/GenBank/DDBJ whole genome shotgun (WGS) entry which is preliminary data.</text>
</comment>
<accession>A0A2W7MPQ4</accession>
<dbReference type="OrthoDB" id="7861242at2"/>
<dbReference type="AlphaFoldDB" id="A0A2W7MPQ4"/>
<keyword evidence="4" id="KW-1185">Reference proteome</keyword>
<dbReference type="Pfam" id="PF08448">
    <property type="entry name" value="PAS_4"/>
    <property type="match status" value="1"/>
</dbReference>
<dbReference type="InterPro" id="IPR036165">
    <property type="entry name" value="YefM-like_sf"/>
</dbReference>
<dbReference type="InterPro" id="IPR035965">
    <property type="entry name" value="PAS-like_dom_sf"/>
</dbReference>
<organism evidence="3 4">
    <name type="scientific">Palleronia aestuarii</name>
    <dbReference type="NCBI Taxonomy" id="568105"/>
    <lineage>
        <taxon>Bacteria</taxon>
        <taxon>Pseudomonadati</taxon>
        <taxon>Pseudomonadota</taxon>
        <taxon>Alphaproteobacteria</taxon>
        <taxon>Rhodobacterales</taxon>
        <taxon>Roseobacteraceae</taxon>
        <taxon>Palleronia</taxon>
    </lineage>
</organism>
<dbReference type="SUPFAM" id="SSF55785">
    <property type="entry name" value="PYP-like sensor domain (PAS domain)"/>
    <property type="match status" value="2"/>
</dbReference>
<protein>
    <submittedName>
        <fullName evidence="3">PAS domain S-box-containing protein</fullName>
    </submittedName>
</protein>
<dbReference type="CDD" id="cd00130">
    <property type="entry name" value="PAS"/>
    <property type="match status" value="1"/>
</dbReference>
<dbReference type="InterPro" id="IPR013656">
    <property type="entry name" value="PAS_4"/>
</dbReference>
<dbReference type="SMART" id="SM00091">
    <property type="entry name" value="PAS"/>
    <property type="match status" value="2"/>
</dbReference>
<comment type="similarity">
    <text evidence="1">Belongs to the phD/YefM antitoxin family.</text>
</comment>
<dbReference type="InterPro" id="IPR000014">
    <property type="entry name" value="PAS"/>
</dbReference>
<dbReference type="EMBL" id="QKZL01000062">
    <property type="protein sequence ID" value="PZX09828.1"/>
    <property type="molecule type" value="Genomic_DNA"/>
</dbReference>
<dbReference type="Gene3D" id="3.30.450.20">
    <property type="entry name" value="PAS domain"/>
    <property type="match status" value="2"/>
</dbReference>
<dbReference type="PROSITE" id="PS50112">
    <property type="entry name" value="PAS"/>
    <property type="match status" value="1"/>
</dbReference>
<dbReference type="RefSeq" id="WP_111539286.1">
    <property type="nucleotide sequence ID" value="NZ_QKZL01000062.1"/>
</dbReference>
<dbReference type="Proteomes" id="UP000248916">
    <property type="component" value="Unassembled WGS sequence"/>
</dbReference>
<evidence type="ECO:0000313" key="4">
    <source>
        <dbReference type="Proteomes" id="UP000248916"/>
    </source>
</evidence>
<dbReference type="NCBIfam" id="TIGR00229">
    <property type="entry name" value="sensory_box"/>
    <property type="match status" value="1"/>
</dbReference>
<gene>
    <name evidence="3" type="ORF">LX81_04369</name>
</gene>
<reference evidence="3 4" key="1">
    <citation type="submission" date="2018-06" db="EMBL/GenBank/DDBJ databases">
        <title>Genomic Encyclopedia of Archaeal and Bacterial Type Strains, Phase II (KMG-II): from individual species to whole genera.</title>
        <authorList>
            <person name="Goeker M."/>
        </authorList>
    </citation>
    <scope>NUCLEOTIDE SEQUENCE [LARGE SCALE GENOMIC DNA]</scope>
    <source>
        <strain evidence="3 4">DSM 22009</strain>
    </source>
</reference>